<feature type="transmembrane region" description="Helical" evidence="1">
    <location>
        <begin position="177"/>
        <end position="202"/>
    </location>
</feature>
<evidence type="ECO:0000313" key="3">
    <source>
        <dbReference type="Proteomes" id="UP000033956"/>
    </source>
</evidence>
<feature type="transmembrane region" description="Helical" evidence="1">
    <location>
        <begin position="382"/>
        <end position="408"/>
    </location>
</feature>
<gene>
    <name evidence="2" type="ORF">RS81_01801</name>
</gene>
<feature type="transmembrane region" description="Helical" evidence="1">
    <location>
        <begin position="144"/>
        <end position="165"/>
    </location>
</feature>
<dbReference type="AlphaFoldDB" id="A0A0M2H0S1"/>
<dbReference type="Proteomes" id="UP000033956">
    <property type="component" value="Unassembled WGS sequence"/>
</dbReference>
<feature type="transmembrane region" description="Helical" evidence="1">
    <location>
        <begin position="269"/>
        <end position="293"/>
    </location>
</feature>
<keyword evidence="3" id="KW-1185">Reference proteome</keyword>
<comment type="caution">
    <text evidence="2">The sequence shown here is derived from an EMBL/GenBank/DDBJ whole genome shotgun (WGS) entry which is preliminary data.</text>
</comment>
<keyword evidence="1" id="KW-0472">Membrane</keyword>
<protein>
    <submittedName>
        <fullName evidence="2">Uncharacterized protein</fullName>
    </submittedName>
</protein>
<proteinExistence type="predicted"/>
<feature type="transmembrane region" description="Helical" evidence="1">
    <location>
        <begin position="214"/>
        <end position="231"/>
    </location>
</feature>
<keyword evidence="1" id="KW-0812">Transmembrane</keyword>
<sequence length="480" mass="48998">MLGGVAAVSLAVSGILQWGAAYQRWGACDADTVLTDGAVAPGFDFTGSTECFMHEDHLFDYSLPADPWVAIGTAAQLYGWAMLFLAVAIVLIAVAPVMHGSMERSRAVRSGTVTVAGAAVFAAGITVTGVHAILSGAAGSPSSWLTTAGIAMWVSQLAWIVWLVATALRTPRWSPPVLLLGAFTPIALIPLYAIAPLFVGGYWSHDSTPWTEAIPAYAAGLAAVLVVVALLPDITGTRHAAATRAPAPAVDPDPTGGDALAPRPRLFRVAMVCVAAALLIAAAVSRLLVLGWWETQTDPLVPAVHTLIASACTLAAVVLVGLAALTSTTAQGRVGWRRFAAASLAVYAAAAATEAVIAMRGASVHDADAPMTAWDLVFTPAVHVGQAAFLALLVAVAVVAPVWLLPLLPLGSGTLIGASIASAVGGMLGSLVAPGDFRAAALAFVVVPVLAAALAVGTLFAEPRLIRGIERMRASGARIS</sequence>
<name>A0A0M2H0S1_9MICO</name>
<dbReference type="PATRIC" id="fig|92835.4.peg.1823"/>
<organism evidence="2 3">
    <name type="scientific">Microbacterium terrae</name>
    <dbReference type="NCBI Taxonomy" id="69369"/>
    <lineage>
        <taxon>Bacteria</taxon>
        <taxon>Bacillati</taxon>
        <taxon>Actinomycetota</taxon>
        <taxon>Actinomycetes</taxon>
        <taxon>Micrococcales</taxon>
        <taxon>Microbacteriaceae</taxon>
        <taxon>Microbacterium</taxon>
    </lineage>
</organism>
<evidence type="ECO:0000313" key="2">
    <source>
        <dbReference type="EMBL" id="KJL39981.1"/>
    </source>
</evidence>
<keyword evidence="1" id="KW-1133">Transmembrane helix</keyword>
<feature type="transmembrane region" description="Helical" evidence="1">
    <location>
        <begin position="339"/>
        <end position="362"/>
    </location>
</feature>
<reference evidence="2 3" key="1">
    <citation type="submission" date="2015-02" db="EMBL/GenBank/DDBJ databases">
        <title>Draft genome sequences of ten Microbacterium spp. with emphasis on heavy metal contaminated environments.</title>
        <authorList>
            <person name="Corretto E."/>
        </authorList>
    </citation>
    <scope>NUCLEOTIDE SEQUENCE [LARGE SCALE GENOMIC DNA]</scope>
    <source>
        <strain evidence="2 3">DSM 12510</strain>
    </source>
</reference>
<accession>A0A0M2H0S1</accession>
<feature type="transmembrane region" description="Helical" evidence="1">
    <location>
        <begin position="439"/>
        <end position="461"/>
    </location>
</feature>
<feature type="transmembrane region" description="Helical" evidence="1">
    <location>
        <begin position="305"/>
        <end position="327"/>
    </location>
</feature>
<dbReference type="EMBL" id="JYIZ01000048">
    <property type="protein sequence ID" value="KJL39981.1"/>
    <property type="molecule type" value="Genomic_DNA"/>
</dbReference>
<feature type="transmembrane region" description="Helical" evidence="1">
    <location>
        <begin position="110"/>
        <end position="138"/>
    </location>
</feature>
<feature type="transmembrane region" description="Helical" evidence="1">
    <location>
        <begin position="77"/>
        <end position="98"/>
    </location>
</feature>
<evidence type="ECO:0000256" key="1">
    <source>
        <dbReference type="SAM" id="Phobius"/>
    </source>
</evidence>